<name>A0ABP8UZA2_9GAMM</name>
<evidence type="ECO:0000313" key="1">
    <source>
        <dbReference type="EMBL" id="GAA4649074.1"/>
    </source>
</evidence>
<protein>
    <submittedName>
        <fullName evidence="1">Uncharacterized protein</fullName>
    </submittedName>
</protein>
<proteinExistence type="predicted"/>
<gene>
    <name evidence="1" type="ORF">GCM10023116_13480</name>
</gene>
<reference evidence="2" key="1">
    <citation type="journal article" date="2019" name="Int. J. Syst. Evol. Microbiol.">
        <title>The Global Catalogue of Microorganisms (GCM) 10K type strain sequencing project: providing services to taxonomists for standard genome sequencing and annotation.</title>
        <authorList>
            <consortium name="The Broad Institute Genomics Platform"/>
            <consortium name="The Broad Institute Genome Sequencing Center for Infectious Disease"/>
            <person name="Wu L."/>
            <person name="Ma J."/>
        </authorList>
    </citation>
    <scope>NUCLEOTIDE SEQUENCE [LARGE SCALE GENOMIC DNA]</scope>
    <source>
        <strain evidence="2">JCM 17805</strain>
    </source>
</reference>
<dbReference type="EMBL" id="BAABFL010000118">
    <property type="protein sequence ID" value="GAA4649074.1"/>
    <property type="molecule type" value="Genomic_DNA"/>
</dbReference>
<organism evidence="1 2">
    <name type="scientific">Kistimonas scapharcae</name>
    <dbReference type="NCBI Taxonomy" id="1036133"/>
    <lineage>
        <taxon>Bacteria</taxon>
        <taxon>Pseudomonadati</taxon>
        <taxon>Pseudomonadota</taxon>
        <taxon>Gammaproteobacteria</taxon>
        <taxon>Oceanospirillales</taxon>
        <taxon>Endozoicomonadaceae</taxon>
        <taxon>Kistimonas</taxon>
    </lineage>
</organism>
<dbReference type="Proteomes" id="UP001500604">
    <property type="component" value="Unassembled WGS sequence"/>
</dbReference>
<accession>A0ABP8UZA2</accession>
<dbReference type="SUPFAM" id="SSF46785">
    <property type="entry name" value="Winged helix' DNA-binding domain"/>
    <property type="match status" value="1"/>
</dbReference>
<keyword evidence="2" id="KW-1185">Reference proteome</keyword>
<comment type="caution">
    <text evidence="1">The sequence shown here is derived from an EMBL/GenBank/DDBJ whole genome shotgun (WGS) entry which is preliminary data.</text>
</comment>
<dbReference type="RefSeq" id="WP_345194834.1">
    <property type="nucleotide sequence ID" value="NZ_BAABFL010000118.1"/>
</dbReference>
<evidence type="ECO:0000313" key="2">
    <source>
        <dbReference type="Proteomes" id="UP001500604"/>
    </source>
</evidence>
<sequence>MRGTVPDDYILVHLPAPVGNTEGVHLSPMQVNILRVLFFDPYPCYGVIAHGLGISDYLIRKNIKSLVKPLEFIDPTANGYGFLTEKGRRWCNEHFGTRHEPEYKSHPDL</sequence>
<dbReference type="InterPro" id="IPR036390">
    <property type="entry name" value="WH_DNA-bd_sf"/>
</dbReference>